<keyword evidence="8" id="KW-1185">Reference proteome</keyword>
<feature type="compositionally biased region" description="Acidic residues" evidence="5">
    <location>
        <begin position="17"/>
        <end position="33"/>
    </location>
</feature>
<dbReference type="Proteomes" id="UP000383932">
    <property type="component" value="Unassembled WGS sequence"/>
</dbReference>
<feature type="region of interest" description="Disordered" evidence="5">
    <location>
        <begin position="233"/>
        <end position="265"/>
    </location>
</feature>
<feature type="compositionally biased region" description="Basic and acidic residues" evidence="5">
    <location>
        <begin position="94"/>
        <end position="109"/>
    </location>
</feature>
<keyword evidence="1 4" id="KW-0963">Cytoplasm</keyword>
<feature type="compositionally biased region" description="Acidic residues" evidence="5">
    <location>
        <begin position="253"/>
        <end position="264"/>
    </location>
</feature>
<comment type="caution">
    <text evidence="7">The sequence shown here is derived from an EMBL/GenBank/DDBJ whole genome shotgun (WGS) entry which is preliminary data.</text>
</comment>
<feature type="compositionally biased region" description="Acidic residues" evidence="5">
    <location>
        <begin position="56"/>
        <end position="68"/>
    </location>
</feature>
<dbReference type="Pfam" id="PF01399">
    <property type="entry name" value="PCI"/>
    <property type="match status" value="1"/>
</dbReference>
<dbReference type="PANTHER" id="PTHR13937">
    <property type="entry name" value="EUKARYOTIC TRANSLATION INITATION FACTOR 3, SUBUNIT 8 EIF3S8 -RELATED"/>
    <property type="match status" value="1"/>
</dbReference>
<dbReference type="InterPro" id="IPR008905">
    <property type="entry name" value="EIF3C_N_dom"/>
</dbReference>
<organism evidence="7 8">
    <name type="scientific">Ceratobasidium theobromae</name>
    <dbReference type="NCBI Taxonomy" id="1582974"/>
    <lineage>
        <taxon>Eukaryota</taxon>
        <taxon>Fungi</taxon>
        <taxon>Dikarya</taxon>
        <taxon>Basidiomycota</taxon>
        <taxon>Agaricomycotina</taxon>
        <taxon>Agaricomycetes</taxon>
        <taxon>Cantharellales</taxon>
        <taxon>Ceratobasidiaceae</taxon>
        <taxon>Ceratobasidium</taxon>
    </lineage>
</organism>
<dbReference type="SMART" id="SM00088">
    <property type="entry name" value="PINT"/>
    <property type="match status" value="1"/>
</dbReference>
<dbReference type="GO" id="GO:0003743">
    <property type="term" value="F:translation initiation factor activity"/>
    <property type="evidence" value="ECO:0007669"/>
    <property type="project" value="UniProtKB-UniRule"/>
</dbReference>
<dbReference type="Pfam" id="PF05470">
    <property type="entry name" value="eIF-3c_N"/>
    <property type="match status" value="1"/>
</dbReference>
<comment type="subunit">
    <text evidence="4">Component of the eukaryotic translation initiation factor 3 (eIF-3) complex.</text>
</comment>
<dbReference type="GO" id="GO:0033290">
    <property type="term" value="C:eukaryotic 48S preinitiation complex"/>
    <property type="evidence" value="ECO:0007669"/>
    <property type="project" value="UniProtKB-UniRule"/>
</dbReference>
<dbReference type="InterPro" id="IPR036390">
    <property type="entry name" value="WH_DNA-bd_sf"/>
</dbReference>
<name>A0A5N5QIJ3_9AGAM</name>
<evidence type="ECO:0000256" key="2">
    <source>
        <dbReference type="ARBA" id="ARBA00022540"/>
    </source>
</evidence>
<dbReference type="GO" id="GO:0005852">
    <property type="term" value="C:eukaryotic translation initiation factor 3 complex"/>
    <property type="evidence" value="ECO:0007669"/>
    <property type="project" value="UniProtKB-UniRule"/>
</dbReference>
<keyword evidence="3 4" id="KW-0648">Protein biosynthesis</keyword>
<evidence type="ECO:0000313" key="8">
    <source>
        <dbReference type="Proteomes" id="UP000383932"/>
    </source>
</evidence>
<dbReference type="GO" id="GO:0031369">
    <property type="term" value="F:translation initiation factor binding"/>
    <property type="evidence" value="ECO:0007669"/>
    <property type="project" value="InterPro"/>
</dbReference>
<feature type="region of interest" description="Disordered" evidence="5">
    <location>
        <begin position="1"/>
        <end position="109"/>
    </location>
</feature>
<dbReference type="EMBL" id="SSOP01000112">
    <property type="protein sequence ID" value="KAB5591308.1"/>
    <property type="molecule type" value="Genomic_DNA"/>
</dbReference>
<keyword evidence="2 4" id="KW-0396">Initiation factor</keyword>
<dbReference type="PROSITE" id="PS50250">
    <property type="entry name" value="PCI"/>
    <property type="match status" value="1"/>
</dbReference>
<comment type="similarity">
    <text evidence="4">Belongs to the eIF-3 subunit C family.</text>
</comment>
<evidence type="ECO:0000313" key="7">
    <source>
        <dbReference type="EMBL" id="KAB5591308.1"/>
    </source>
</evidence>
<dbReference type="GO" id="GO:0001732">
    <property type="term" value="P:formation of cytoplasmic translation initiation complex"/>
    <property type="evidence" value="ECO:0007669"/>
    <property type="project" value="UniProtKB-UniRule"/>
</dbReference>
<dbReference type="FunFam" id="1.10.10.10:FF:000300">
    <property type="entry name" value="Eukaryotic translation initiation factor 3 subunit C"/>
    <property type="match status" value="1"/>
</dbReference>
<evidence type="ECO:0000256" key="1">
    <source>
        <dbReference type="ARBA" id="ARBA00022490"/>
    </source>
</evidence>
<reference evidence="7 8" key="1">
    <citation type="journal article" date="2019" name="Fungal Biol. Biotechnol.">
        <title>Draft genome sequence of fastidious pathogen Ceratobasidium theobromae, which causes vascular-streak dieback in Theobroma cacao.</title>
        <authorList>
            <person name="Ali S.S."/>
            <person name="Asman A."/>
            <person name="Shao J."/>
            <person name="Firmansyah A.P."/>
            <person name="Susilo A.W."/>
            <person name="Rosmana A."/>
            <person name="McMahon P."/>
            <person name="Junaid M."/>
            <person name="Guest D."/>
            <person name="Kheng T.Y."/>
            <person name="Meinhardt L.W."/>
            <person name="Bailey B.A."/>
        </authorList>
    </citation>
    <scope>NUCLEOTIDE SEQUENCE [LARGE SCALE GENOMIC DNA]</scope>
    <source>
        <strain evidence="7 8">CT2</strain>
    </source>
</reference>
<evidence type="ECO:0000256" key="5">
    <source>
        <dbReference type="SAM" id="MobiDB-lite"/>
    </source>
</evidence>
<dbReference type="GO" id="GO:0003723">
    <property type="term" value="F:RNA binding"/>
    <property type="evidence" value="ECO:0007669"/>
    <property type="project" value="InterPro"/>
</dbReference>
<evidence type="ECO:0000256" key="4">
    <source>
        <dbReference type="HAMAP-Rule" id="MF_03002"/>
    </source>
</evidence>
<dbReference type="OrthoDB" id="29647at2759"/>
<feature type="domain" description="PCI" evidence="6">
    <location>
        <begin position="609"/>
        <end position="778"/>
    </location>
</feature>
<dbReference type="InterPro" id="IPR027516">
    <property type="entry name" value="EIF3C"/>
</dbReference>
<evidence type="ECO:0000259" key="6">
    <source>
        <dbReference type="PROSITE" id="PS50250"/>
    </source>
</evidence>
<proteinExistence type="inferred from homology"/>
<dbReference type="PANTHER" id="PTHR13937:SF0">
    <property type="entry name" value="EUKARYOTIC TRANSLATION INITIATION FACTOR 3 SUBUNIT C-RELATED"/>
    <property type="match status" value="1"/>
</dbReference>
<evidence type="ECO:0000256" key="3">
    <source>
        <dbReference type="ARBA" id="ARBA00022917"/>
    </source>
</evidence>
<comment type="subcellular location">
    <subcellularLocation>
        <location evidence="4">Cytoplasm</location>
    </subcellularLocation>
</comment>
<dbReference type="InterPro" id="IPR000717">
    <property type="entry name" value="PCI_dom"/>
</dbReference>
<feature type="region of interest" description="Disordered" evidence="5">
    <location>
        <begin position="809"/>
        <end position="872"/>
    </location>
</feature>
<dbReference type="HAMAP" id="MF_03002">
    <property type="entry name" value="eIF3c"/>
    <property type="match status" value="1"/>
</dbReference>
<dbReference type="GO" id="GO:0016282">
    <property type="term" value="C:eukaryotic 43S preinitiation complex"/>
    <property type="evidence" value="ECO:0007669"/>
    <property type="project" value="UniProtKB-UniRule"/>
</dbReference>
<gene>
    <name evidence="4" type="primary">NIP1</name>
    <name evidence="7" type="ORF">CTheo_5267</name>
</gene>
<dbReference type="SUPFAM" id="SSF46785">
    <property type="entry name" value="Winged helix' DNA-binding domain"/>
    <property type="match status" value="1"/>
</dbReference>
<accession>A0A5N5QIJ3</accession>
<feature type="compositionally biased region" description="Gly residues" evidence="5">
    <location>
        <begin position="841"/>
        <end position="872"/>
    </location>
</feature>
<protein>
    <recommendedName>
        <fullName evidence="4">Eukaryotic translation initiation factor 3 subunit C</fullName>
        <shortName evidence="4">eIF3c</shortName>
    </recommendedName>
    <alternativeName>
        <fullName evidence="4">Eukaryotic translation initiation factor 3 93 kDa subunit homolog</fullName>
        <shortName evidence="4">eIF3 p93</shortName>
    </alternativeName>
    <alternativeName>
        <fullName evidence="4">Translation initiation factor eIF3, p93 subunit homolog</fullName>
    </alternativeName>
</protein>
<dbReference type="AlphaFoldDB" id="A0A5N5QIJ3"/>
<sequence>MSRFFRRQGESDSSESSSEEEERLSDVSDEEEAPAPTAPKKPMSRFLKTSSTSESSSEETDSDTDDSNQSEKPKKKGGRFIRGAESDDSNSDDETPRLVKSAKDRRQDEMQATGNAIDNAIKIDDWNAVNNGGSLSWFDLVVLMCDSTEFNKLLALVQRQTNLSDPVPSFFLNMLKSLENNINEAQSREKTASKKMNAISARGLNSVKQRLRKCTKEYETEIKSYAEDPEKYQAAENKAAAAPAPKKKKVRMEEEEEGKEEEDDTFKTVGARGKTMTFSTEALYKNLLAIQEARGKKNTDRNEQMAILDKILPTAVTPYGKIRVLLTLISARFDYNPTASFMPIELWKKALKEINSLLELLITEPLYIVTETSQDYPEDVERVPTDGKPLIVRGSVVASVERLEDEFNKSLLNIDPHGTEYIERLKDEPSLYALTVLAQRYFEERNLEEPMHRVVIKRLEHIYCKPDAVIQHFEASLPGASASLPPTPELITSLATKLYKSPSPLLRTRAMLAHIYHTGLQNDFPRARDMLLMSHVQESINSADAQTQILFNRAVVQLGLSAFRRGMIKEAHGVLGDIFASQRVKELLAQGTGPRGAETPGAARVLLPFHVHINTELAEAVFLVSCMLVEAPLIAGEQTKAISKPFRRLLEFADRQAFAGPPESTRDCVVQATRSLLAGEWERCRELIVGIKIWGLMGAESEGVKEMLGVRIQEESLRTYLFTYSPHYTSLSLDFLARTFSLSAQQTKSIVSRMIWNDELAASLDSAADAVVFRRTEVNRTQASALVLAERAANLVEMTEKALDMRVGGREGGGWGGDRGDREGALGAGGGGGGERRRGGQGRPRGGGGGGRGGRFAQGLGSRMGGGLGVRA</sequence>
<comment type="function">
    <text evidence="4">Component of the eukaryotic translation initiation factor 3 (eIF-3) complex, which is involved in protein synthesis of a specialized repertoire of mRNAs and, together with other initiation factors, stimulates binding of mRNA and methionyl-tRNAi to the 40S ribosome. The eIF-3 complex specifically targets and initiates translation of a subset of mRNAs involved in cell proliferation.</text>
</comment>